<gene>
    <name evidence="2" type="ORF">CRG98_011211</name>
</gene>
<evidence type="ECO:0000256" key="1">
    <source>
        <dbReference type="SAM" id="MobiDB-lite"/>
    </source>
</evidence>
<evidence type="ECO:0000313" key="2">
    <source>
        <dbReference type="EMBL" id="PKI68414.1"/>
    </source>
</evidence>
<protein>
    <submittedName>
        <fullName evidence="2">Uncharacterized protein</fullName>
    </submittedName>
</protein>
<reference evidence="2 3" key="1">
    <citation type="submission" date="2017-11" db="EMBL/GenBank/DDBJ databases">
        <title>De-novo sequencing of pomegranate (Punica granatum L.) genome.</title>
        <authorList>
            <person name="Akparov Z."/>
            <person name="Amiraslanov A."/>
            <person name="Hajiyeva S."/>
            <person name="Abbasov M."/>
            <person name="Kaur K."/>
            <person name="Hamwieh A."/>
            <person name="Solovyev V."/>
            <person name="Salamov A."/>
            <person name="Braich B."/>
            <person name="Kosarev P."/>
            <person name="Mahmoud A."/>
            <person name="Hajiyev E."/>
            <person name="Babayeva S."/>
            <person name="Izzatullayeva V."/>
            <person name="Mammadov A."/>
            <person name="Mammadov A."/>
            <person name="Sharifova S."/>
            <person name="Ojaghi J."/>
            <person name="Eynullazada K."/>
            <person name="Bayramov B."/>
            <person name="Abdulazimova A."/>
            <person name="Shahmuradov I."/>
        </authorList>
    </citation>
    <scope>NUCLEOTIDE SEQUENCE [LARGE SCALE GENOMIC DNA]</scope>
    <source>
        <strain evidence="3">cv. AG2017</strain>
        <tissue evidence="2">Leaf</tissue>
    </source>
</reference>
<evidence type="ECO:0000313" key="3">
    <source>
        <dbReference type="Proteomes" id="UP000233551"/>
    </source>
</evidence>
<feature type="region of interest" description="Disordered" evidence="1">
    <location>
        <begin position="1"/>
        <end position="23"/>
    </location>
</feature>
<accession>A0A2I0KIS3</accession>
<proteinExistence type="predicted"/>
<comment type="caution">
    <text evidence="2">The sequence shown here is derived from an EMBL/GenBank/DDBJ whole genome shotgun (WGS) entry which is preliminary data.</text>
</comment>
<dbReference type="Proteomes" id="UP000233551">
    <property type="component" value="Unassembled WGS sequence"/>
</dbReference>
<dbReference type="AlphaFoldDB" id="A0A2I0KIS3"/>
<sequence length="226" mass="25252">MRKENRGRRREGSSVAFVPTTTMGPAPAGEQLIATSSLHQYLLIPISCTCWLSHEIRSIALTSSVLALSTWNPSSRPEHRRPGSYHLTVLSFPSSATRVLISTFAIVVKFRWRWLRLLHSSRSWPPLYPSRSAYSPLVDQRCTRAVLNFTNLGSEEKTVNEVDLGGRRGPRHPPLRSGKVCMAVVHPPRCGSSLSLSDSLWRQERVRSPTPTYPFTTGGVAYGDRL</sequence>
<name>A0A2I0KIS3_PUNGR</name>
<keyword evidence="3" id="KW-1185">Reference proteome</keyword>
<organism evidence="2 3">
    <name type="scientific">Punica granatum</name>
    <name type="common">Pomegranate</name>
    <dbReference type="NCBI Taxonomy" id="22663"/>
    <lineage>
        <taxon>Eukaryota</taxon>
        <taxon>Viridiplantae</taxon>
        <taxon>Streptophyta</taxon>
        <taxon>Embryophyta</taxon>
        <taxon>Tracheophyta</taxon>
        <taxon>Spermatophyta</taxon>
        <taxon>Magnoliopsida</taxon>
        <taxon>eudicotyledons</taxon>
        <taxon>Gunneridae</taxon>
        <taxon>Pentapetalae</taxon>
        <taxon>rosids</taxon>
        <taxon>malvids</taxon>
        <taxon>Myrtales</taxon>
        <taxon>Lythraceae</taxon>
        <taxon>Punica</taxon>
    </lineage>
</organism>
<dbReference type="EMBL" id="PGOL01000558">
    <property type="protein sequence ID" value="PKI68414.1"/>
    <property type="molecule type" value="Genomic_DNA"/>
</dbReference>